<reference evidence="1 2" key="1">
    <citation type="submission" date="2017-02" db="EMBL/GenBank/DDBJ databases">
        <authorList>
            <person name="Peterson S.W."/>
        </authorList>
    </citation>
    <scope>NUCLEOTIDE SEQUENCE [LARGE SCALE GENOMIC DNA]</scope>
    <source>
        <strain evidence="1 2">P15</strain>
    </source>
</reference>
<proteinExistence type="predicted"/>
<evidence type="ECO:0000313" key="2">
    <source>
        <dbReference type="Proteomes" id="UP000190341"/>
    </source>
</evidence>
<protein>
    <recommendedName>
        <fullName evidence="3">Transcriptional regulator, AlpA family</fullName>
    </recommendedName>
</protein>
<evidence type="ECO:0000313" key="1">
    <source>
        <dbReference type="EMBL" id="SKC61416.1"/>
    </source>
</evidence>
<name>A0A1T5KCJ6_9GAMM</name>
<dbReference type="EMBL" id="FUZV01000001">
    <property type="protein sequence ID" value="SKC61416.1"/>
    <property type="molecule type" value="Genomic_DNA"/>
</dbReference>
<keyword evidence="2" id="KW-1185">Reference proteome</keyword>
<organism evidence="1 2">
    <name type="scientific">Pseudoxanthomonas indica</name>
    <dbReference type="NCBI Taxonomy" id="428993"/>
    <lineage>
        <taxon>Bacteria</taxon>
        <taxon>Pseudomonadati</taxon>
        <taxon>Pseudomonadota</taxon>
        <taxon>Gammaproteobacteria</taxon>
        <taxon>Lysobacterales</taxon>
        <taxon>Lysobacteraceae</taxon>
        <taxon>Pseudoxanthomonas</taxon>
    </lineage>
</organism>
<evidence type="ECO:0008006" key="3">
    <source>
        <dbReference type="Google" id="ProtNLM"/>
    </source>
</evidence>
<dbReference type="AlphaFoldDB" id="A0A1T5KCJ6"/>
<gene>
    <name evidence="1" type="ORF">SAMN06296058_1586</name>
</gene>
<dbReference type="Proteomes" id="UP000190341">
    <property type="component" value="Unassembled WGS sequence"/>
</dbReference>
<accession>A0A1T5KCJ6</accession>
<sequence>MPMGTPIDLGPYLPDRPILTSAETAKLMGFSSCRALSRARSSGRLPIEMIQIPGRKGWFAATQAVRRWLEVSLSEALNKTPQEANSSNAS</sequence>